<proteinExistence type="predicted"/>
<evidence type="ECO:0000313" key="1">
    <source>
        <dbReference type="EMBL" id="RNF39041.1"/>
    </source>
</evidence>
<name>A0A3M8P6L5_9BACL</name>
<dbReference type="OrthoDB" id="2428905at2"/>
<organism evidence="1 2">
    <name type="scientific">Planococcus salinus</name>
    <dbReference type="NCBI Taxonomy" id="1848460"/>
    <lineage>
        <taxon>Bacteria</taxon>
        <taxon>Bacillati</taxon>
        <taxon>Bacillota</taxon>
        <taxon>Bacilli</taxon>
        <taxon>Bacillales</taxon>
        <taxon>Caryophanaceae</taxon>
        <taxon>Planococcus</taxon>
    </lineage>
</organism>
<reference evidence="1 2" key="1">
    <citation type="journal article" date="2018" name="Int. J. Syst. Evol. Microbiol.">
        <title>Planococcus salinus sp. nov., a moderately halophilic bacterium isolated from a saline-alkali soil.</title>
        <authorList>
            <person name="Gan L."/>
        </authorList>
    </citation>
    <scope>NUCLEOTIDE SEQUENCE [LARGE SCALE GENOMIC DNA]</scope>
    <source>
        <strain evidence="1 2">LCB217</strain>
    </source>
</reference>
<protein>
    <submittedName>
        <fullName evidence="1">Uncharacterized protein</fullName>
    </submittedName>
</protein>
<keyword evidence="2" id="KW-1185">Reference proteome</keyword>
<dbReference type="AlphaFoldDB" id="A0A3M8P6L5"/>
<gene>
    <name evidence="1" type="ORF">EEX84_11685</name>
</gene>
<dbReference type="Proteomes" id="UP000275473">
    <property type="component" value="Unassembled WGS sequence"/>
</dbReference>
<comment type="caution">
    <text evidence="1">The sequence shown here is derived from an EMBL/GenBank/DDBJ whole genome shotgun (WGS) entry which is preliminary data.</text>
</comment>
<sequence length="77" mass="8732">MSTESIKELLETVCRYNTVNIVQVFSNEKEDVVAVSCVKNTSTLKIVFLQEHTTEYIDSIDKATALIDLHINQKQNS</sequence>
<dbReference type="RefSeq" id="WP_123165823.1">
    <property type="nucleotide sequence ID" value="NZ_RIAX01000008.1"/>
</dbReference>
<dbReference type="EMBL" id="RIAX01000008">
    <property type="protein sequence ID" value="RNF39041.1"/>
    <property type="molecule type" value="Genomic_DNA"/>
</dbReference>
<accession>A0A3M8P6L5</accession>
<evidence type="ECO:0000313" key="2">
    <source>
        <dbReference type="Proteomes" id="UP000275473"/>
    </source>
</evidence>